<comment type="caution">
    <text evidence="2">The sequence shown here is derived from an EMBL/GenBank/DDBJ whole genome shotgun (WGS) entry which is preliminary data.</text>
</comment>
<reference evidence="2 3" key="1">
    <citation type="journal article" date="2019" name="Sci. Transl. Med.">
        <title>Quorum sensing between bacterial species on the skin protects against epidermal injury in atopic dermatitis.</title>
        <authorList>
            <person name="Williams M.R."/>
        </authorList>
    </citation>
    <scope>NUCLEOTIDE SEQUENCE [LARGE SCALE GENOMIC DNA]</scope>
    <source>
        <strain evidence="2 3">E7</strain>
    </source>
</reference>
<name>A0A4Q9W8R5_STALU</name>
<proteinExistence type="predicted"/>
<feature type="transmembrane region" description="Helical" evidence="1">
    <location>
        <begin position="99"/>
        <end position="124"/>
    </location>
</feature>
<feature type="transmembrane region" description="Helical" evidence="1">
    <location>
        <begin position="223"/>
        <end position="243"/>
    </location>
</feature>
<dbReference type="Proteomes" id="UP000293637">
    <property type="component" value="Unassembled WGS sequence"/>
</dbReference>
<dbReference type="EMBL" id="SCHB01000007">
    <property type="protein sequence ID" value="TBW71547.1"/>
    <property type="molecule type" value="Genomic_DNA"/>
</dbReference>
<keyword evidence="1" id="KW-0472">Membrane</keyword>
<evidence type="ECO:0000256" key="1">
    <source>
        <dbReference type="SAM" id="Phobius"/>
    </source>
</evidence>
<accession>A0A4Q9W8R5</accession>
<feature type="transmembrane region" description="Helical" evidence="1">
    <location>
        <begin position="29"/>
        <end position="49"/>
    </location>
</feature>
<protein>
    <submittedName>
        <fullName evidence="2">Teichoic acid translocation permease</fullName>
    </submittedName>
</protein>
<feature type="transmembrane region" description="Helical" evidence="1">
    <location>
        <begin position="167"/>
        <end position="185"/>
    </location>
</feature>
<feature type="transmembrane region" description="Helical" evidence="1">
    <location>
        <begin position="136"/>
        <end position="161"/>
    </location>
</feature>
<feature type="transmembrane region" description="Helical" evidence="1">
    <location>
        <begin position="61"/>
        <end position="79"/>
    </location>
</feature>
<sequence>MIDNWIIYIKNIPRLCQYSIKRLLESWKGFALLLLTGIIMILASAGWMKMMAIEELVRIRLYYRLASALYFIVFTYTTYKAFKDYKNDYWVTKSFSLSPIVTTILNGLAGTLVGFLLFLILIIFLPLNIELSVWALIFYLLIGCLNIILIAELLGLLSIMYQKLVMKIYWIGVLLSCFMVPILYIPKTTLSIFGHILMLNPLYYLVDGVSTSVIFGITSLSNLPYHIYFILFLVLIFTLSYWYHRHMAQTKYQHYPMTKINNENNKD</sequence>
<evidence type="ECO:0000313" key="3">
    <source>
        <dbReference type="Proteomes" id="UP000293637"/>
    </source>
</evidence>
<dbReference type="RefSeq" id="WP_002492722.1">
    <property type="nucleotide sequence ID" value="NZ_AP021848.1"/>
</dbReference>
<organism evidence="2 3">
    <name type="scientific">Staphylococcus lugdunensis</name>
    <dbReference type="NCBI Taxonomy" id="28035"/>
    <lineage>
        <taxon>Bacteria</taxon>
        <taxon>Bacillati</taxon>
        <taxon>Bacillota</taxon>
        <taxon>Bacilli</taxon>
        <taxon>Bacillales</taxon>
        <taxon>Staphylococcaceae</taxon>
        <taxon>Staphylococcus</taxon>
    </lineage>
</organism>
<feature type="transmembrane region" description="Helical" evidence="1">
    <location>
        <begin position="197"/>
        <end position="217"/>
    </location>
</feature>
<dbReference type="AlphaFoldDB" id="A0A4Q9W8R5"/>
<gene>
    <name evidence="2" type="ORF">EQ812_10080</name>
</gene>
<keyword evidence="1" id="KW-0812">Transmembrane</keyword>
<keyword evidence="1" id="KW-1133">Transmembrane helix</keyword>
<evidence type="ECO:0000313" key="2">
    <source>
        <dbReference type="EMBL" id="TBW71547.1"/>
    </source>
</evidence>